<gene>
    <name evidence="1" type="ORF">A2617_03645</name>
</gene>
<dbReference type="EMBL" id="MFEC01000015">
    <property type="protein sequence ID" value="OGE71242.1"/>
    <property type="molecule type" value="Genomic_DNA"/>
</dbReference>
<sequence>MITPQTQIKLNLPVTLKDFLESKAKRFGIPMSDYLKHLILRDIEGEEYPVFEASEATEKSAKQALKDLKNGKSVLINTQEDLKKFFKSL</sequence>
<dbReference type="AlphaFoldDB" id="A0A1F5N0Y5"/>
<evidence type="ECO:0000313" key="2">
    <source>
        <dbReference type="Proteomes" id="UP000177135"/>
    </source>
</evidence>
<accession>A0A1F5N0Y5</accession>
<protein>
    <submittedName>
        <fullName evidence="1">Uncharacterized protein</fullName>
    </submittedName>
</protein>
<evidence type="ECO:0000313" key="1">
    <source>
        <dbReference type="EMBL" id="OGE71242.1"/>
    </source>
</evidence>
<organism evidence="1 2">
    <name type="scientific">Candidatus Daviesbacteria bacterium RIFOXYD1_FULL_41_10</name>
    <dbReference type="NCBI Taxonomy" id="1797801"/>
    <lineage>
        <taxon>Bacteria</taxon>
        <taxon>Candidatus Daviesiibacteriota</taxon>
    </lineage>
</organism>
<comment type="caution">
    <text evidence="1">The sequence shown here is derived from an EMBL/GenBank/DDBJ whole genome shotgun (WGS) entry which is preliminary data.</text>
</comment>
<dbReference type="Proteomes" id="UP000177135">
    <property type="component" value="Unassembled WGS sequence"/>
</dbReference>
<reference evidence="1 2" key="1">
    <citation type="journal article" date="2016" name="Nat. Commun.">
        <title>Thousands of microbial genomes shed light on interconnected biogeochemical processes in an aquifer system.</title>
        <authorList>
            <person name="Anantharaman K."/>
            <person name="Brown C.T."/>
            <person name="Hug L.A."/>
            <person name="Sharon I."/>
            <person name="Castelle C.J."/>
            <person name="Probst A.J."/>
            <person name="Thomas B.C."/>
            <person name="Singh A."/>
            <person name="Wilkins M.J."/>
            <person name="Karaoz U."/>
            <person name="Brodie E.L."/>
            <person name="Williams K.H."/>
            <person name="Hubbard S.S."/>
            <person name="Banfield J.F."/>
        </authorList>
    </citation>
    <scope>NUCLEOTIDE SEQUENCE [LARGE SCALE GENOMIC DNA]</scope>
</reference>
<proteinExistence type="predicted"/>
<name>A0A1F5N0Y5_9BACT</name>